<dbReference type="STRING" id="1206466.K0KDE7"/>
<keyword evidence="2" id="KW-0812">Transmembrane</keyword>
<evidence type="ECO:0000256" key="1">
    <source>
        <dbReference type="SAM" id="MobiDB-lite"/>
    </source>
</evidence>
<name>K0KDE7_WICCF</name>
<feature type="compositionally biased region" description="Low complexity" evidence="1">
    <location>
        <begin position="236"/>
        <end position="266"/>
    </location>
</feature>
<dbReference type="PANTHER" id="PTHR28003">
    <property type="entry name" value="NUCLEOPORIN POM34"/>
    <property type="match status" value="1"/>
</dbReference>
<dbReference type="AlphaFoldDB" id="K0KDE7"/>
<dbReference type="PANTHER" id="PTHR28003:SF1">
    <property type="entry name" value="NUCLEOPORIN POM34"/>
    <property type="match status" value="1"/>
</dbReference>
<keyword evidence="2" id="KW-1133">Transmembrane helix</keyword>
<evidence type="ECO:0000313" key="4">
    <source>
        <dbReference type="Proteomes" id="UP000009328"/>
    </source>
</evidence>
<protein>
    <submittedName>
        <fullName evidence="3">Nucleoporin</fullName>
    </submittedName>
</protein>
<evidence type="ECO:0000313" key="3">
    <source>
        <dbReference type="EMBL" id="CCH43135.1"/>
    </source>
</evidence>
<keyword evidence="4" id="KW-1185">Reference proteome</keyword>
<accession>K0KDE7</accession>
<sequence length="303" mass="34510">MSNVSTPIKAFTPRKKIESNNLDQLRSKIVSESSNLYKIPSLKSNQLPLKTPSFPKNELNNGLQKNQGVPSYIKNGHNGQQSQNSSIAIEWEHPDLIKIEKRIINKELETKKTVLNILLLLSLKLIFNFINLIWIKLIDPSISYEFEFLNYSNKLLFFLQIICFINIIYGLYKIFKPQDQFTDLNLTPNQRELLGLNQIPTTITKSQQQQAQPQTQASQSIQSDLKTKKSNTPIASPMSSPSKQFSPKKPTSSIPTTATTTTTGTAQNNKIQSLKDISTPTYIPSPKYYYRMDSPSRSRRRNV</sequence>
<reference evidence="3 4" key="1">
    <citation type="journal article" date="2012" name="Eukaryot. Cell">
        <title>Draft genome sequence of Wickerhamomyces ciferrii NRRL Y-1031 F-60-10.</title>
        <authorList>
            <person name="Schneider J."/>
            <person name="Andrea H."/>
            <person name="Blom J."/>
            <person name="Jaenicke S."/>
            <person name="Ruckert C."/>
            <person name="Schorsch C."/>
            <person name="Szczepanowski R."/>
            <person name="Farwick M."/>
            <person name="Goesmann A."/>
            <person name="Puhler A."/>
            <person name="Schaffer S."/>
            <person name="Tauch A."/>
            <person name="Kohler T."/>
            <person name="Brinkrolf K."/>
        </authorList>
    </citation>
    <scope>NUCLEOTIDE SEQUENCE [LARGE SCALE GENOMIC DNA]</scope>
    <source>
        <strain evidence="4">ATCC 14091 / BCRC 22168 / CBS 111 / JCM 3599 / NBRC 0793 / NRRL Y-1031 F-60-10</strain>
    </source>
</reference>
<dbReference type="GO" id="GO:0070762">
    <property type="term" value="C:nuclear pore transmembrane ring"/>
    <property type="evidence" value="ECO:0007669"/>
    <property type="project" value="TreeGrafter"/>
</dbReference>
<dbReference type="InParanoid" id="K0KDE7"/>
<dbReference type="InterPro" id="IPR012578">
    <property type="entry name" value="Nucl_pore_cmplx"/>
</dbReference>
<organism evidence="3 4">
    <name type="scientific">Wickerhamomyces ciferrii (strain ATCC 14091 / BCRC 22168 / CBS 111 / JCM 3599 / NBRC 0793 / NRRL Y-1031 F-60-10)</name>
    <name type="common">Yeast</name>
    <name type="synonym">Pichia ciferrii</name>
    <dbReference type="NCBI Taxonomy" id="1206466"/>
    <lineage>
        <taxon>Eukaryota</taxon>
        <taxon>Fungi</taxon>
        <taxon>Dikarya</taxon>
        <taxon>Ascomycota</taxon>
        <taxon>Saccharomycotina</taxon>
        <taxon>Saccharomycetes</taxon>
        <taxon>Phaffomycetales</taxon>
        <taxon>Wickerhamomycetaceae</taxon>
        <taxon>Wickerhamomyces</taxon>
    </lineage>
</organism>
<feature type="transmembrane region" description="Helical" evidence="2">
    <location>
        <begin position="155"/>
        <end position="172"/>
    </location>
</feature>
<dbReference type="Proteomes" id="UP000009328">
    <property type="component" value="Unassembled WGS sequence"/>
</dbReference>
<gene>
    <name evidence="3" type="ORF">BN7_2682</name>
</gene>
<dbReference type="GO" id="GO:0006606">
    <property type="term" value="P:protein import into nucleus"/>
    <property type="evidence" value="ECO:0007669"/>
    <property type="project" value="TreeGrafter"/>
</dbReference>
<feature type="compositionally biased region" description="Low complexity" evidence="1">
    <location>
        <begin position="204"/>
        <end position="223"/>
    </location>
</feature>
<dbReference type="HOGENOM" id="CLU_918901_0_0_1"/>
<comment type="caution">
    <text evidence="3">The sequence shown here is derived from an EMBL/GenBank/DDBJ whole genome shotgun (WGS) entry which is preliminary data.</text>
</comment>
<keyword evidence="2" id="KW-0472">Membrane</keyword>
<dbReference type="eggNOG" id="ENOG502SEBV">
    <property type="taxonomic scope" value="Eukaryota"/>
</dbReference>
<dbReference type="GO" id="GO:0005640">
    <property type="term" value="C:nuclear outer membrane"/>
    <property type="evidence" value="ECO:0007669"/>
    <property type="project" value="TreeGrafter"/>
</dbReference>
<evidence type="ECO:0000256" key="2">
    <source>
        <dbReference type="SAM" id="Phobius"/>
    </source>
</evidence>
<feature type="compositionally biased region" description="Polar residues" evidence="1">
    <location>
        <begin position="267"/>
        <end position="282"/>
    </location>
</feature>
<feature type="transmembrane region" description="Helical" evidence="2">
    <location>
        <begin position="114"/>
        <end position="135"/>
    </location>
</feature>
<dbReference type="EMBL" id="CAIF01000068">
    <property type="protein sequence ID" value="CCH43135.1"/>
    <property type="molecule type" value="Genomic_DNA"/>
</dbReference>
<dbReference type="Pfam" id="PF08058">
    <property type="entry name" value="NPCC"/>
    <property type="match status" value="1"/>
</dbReference>
<proteinExistence type="predicted"/>
<feature type="region of interest" description="Disordered" evidence="1">
    <location>
        <begin position="204"/>
        <end position="303"/>
    </location>
</feature>
<dbReference type="FunCoup" id="K0KDE7">
    <property type="interactions" value="115"/>
</dbReference>
<dbReference type="GO" id="GO:0030474">
    <property type="term" value="P:spindle pole body duplication"/>
    <property type="evidence" value="ECO:0007669"/>
    <property type="project" value="TreeGrafter"/>
</dbReference>